<protein>
    <submittedName>
        <fullName evidence="2">Uncharacterized protein</fullName>
    </submittedName>
</protein>
<evidence type="ECO:0000256" key="1">
    <source>
        <dbReference type="SAM" id="MobiDB-lite"/>
    </source>
</evidence>
<dbReference type="Proteomes" id="UP000070501">
    <property type="component" value="Unassembled WGS sequence"/>
</dbReference>
<reference evidence="3" key="1">
    <citation type="submission" date="2016-02" db="EMBL/GenBank/DDBJ databases">
        <title>Draft genome sequence of Microdochium bolleyi, a fungal endophyte of beachgrass.</title>
        <authorList>
            <consortium name="DOE Joint Genome Institute"/>
            <person name="David A.S."/>
            <person name="May G."/>
            <person name="Haridas S."/>
            <person name="Lim J."/>
            <person name="Wang M."/>
            <person name="Labutti K."/>
            <person name="Lipzen A."/>
            <person name="Barry K."/>
            <person name="Grigoriev I.V."/>
        </authorList>
    </citation>
    <scope>NUCLEOTIDE SEQUENCE [LARGE SCALE GENOMIC DNA]</scope>
    <source>
        <strain evidence="3">J235TASD1</strain>
    </source>
</reference>
<dbReference type="InParanoid" id="A0A136IWN7"/>
<gene>
    <name evidence="2" type="ORF">Micbo1qcDRAFT_206373</name>
</gene>
<feature type="region of interest" description="Disordered" evidence="1">
    <location>
        <begin position="69"/>
        <end position="93"/>
    </location>
</feature>
<dbReference type="EMBL" id="KQ964255">
    <property type="protein sequence ID" value="KXJ89430.1"/>
    <property type="molecule type" value="Genomic_DNA"/>
</dbReference>
<evidence type="ECO:0000313" key="3">
    <source>
        <dbReference type="Proteomes" id="UP000070501"/>
    </source>
</evidence>
<evidence type="ECO:0000313" key="2">
    <source>
        <dbReference type="EMBL" id="KXJ89430.1"/>
    </source>
</evidence>
<sequence>MAPFANILIGTAVALSITAYTAPVPVLVIDSRQLAGEGNLFDSLFTSTDNGVGYGTENAENNLAEFLGGSVQNGGGSGGPPPKPNRAARSLRKRQGDKIANGAANVLNALHLSSAADLVQTDGDNVDGQLTDDATTAGAQVGGDEEDVLERLGNMVPNKNPVAGSVPATPGH</sequence>
<keyword evidence="3" id="KW-1185">Reference proteome</keyword>
<organism evidence="2 3">
    <name type="scientific">Microdochium bolleyi</name>
    <dbReference type="NCBI Taxonomy" id="196109"/>
    <lineage>
        <taxon>Eukaryota</taxon>
        <taxon>Fungi</taxon>
        <taxon>Dikarya</taxon>
        <taxon>Ascomycota</taxon>
        <taxon>Pezizomycotina</taxon>
        <taxon>Sordariomycetes</taxon>
        <taxon>Xylariomycetidae</taxon>
        <taxon>Xylariales</taxon>
        <taxon>Microdochiaceae</taxon>
        <taxon>Microdochium</taxon>
    </lineage>
</organism>
<accession>A0A136IWN7</accession>
<dbReference type="OrthoDB" id="3521820at2759"/>
<proteinExistence type="predicted"/>
<name>A0A136IWN7_9PEZI</name>
<dbReference type="AlphaFoldDB" id="A0A136IWN7"/>